<comment type="caution">
    <text evidence="1">The sequence shown here is derived from an EMBL/GenBank/DDBJ whole genome shotgun (WGS) entry which is preliminary data.</text>
</comment>
<dbReference type="Proteomes" id="UP000601171">
    <property type="component" value="Unassembled WGS sequence"/>
</dbReference>
<dbReference type="EMBL" id="JACRTG010000025">
    <property type="protein sequence ID" value="MBC8588588.1"/>
    <property type="molecule type" value="Genomic_DNA"/>
</dbReference>
<evidence type="ECO:0000313" key="1">
    <source>
        <dbReference type="EMBL" id="MBC8588588.1"/>
    </source>
</evidence>
<evidence type="ECO:0008006" key="3">
    <source>
        <dbReference type="Google" id="ProtNLM"/>
    </source>
</evidence>
<sequence length="157" mass="17637">MEPGWMNVDVYCGTIDDFTWAVVCTGPSLGSGNANVCTSTDGGVTWWVGDKFAMYPGTVTGAGFASSEVGFMSYRYFTDQGPEISRTLNGGKTWERMMVDIPNYMNEYCFTPLSPTFQEEYGRYPIELYSDDNFTSVLYLTTEDGGLTWQWVEQDEL</sequence>
<accession>A0A926ERU5</accession>
<dbReference type="RefSeq" id="WP_262430045.1">
    <property type="nucleotide sequence ID" value="NZ_JACRTG010000025.1"/>
</dbReference>
<evidence type="ECO:0000313" key="2">
    <source>
        <dbReference type="Proteomes" id="UP000601171"/>
    </source>
</evidence>
<dbReference type="AlphaFoldDB" id="A0A926ERU5"/>
<name>A0A926ERU5_9FIRM</name>
<protein>
    <recommendedName>
        <fullName evidence="3">Exo-alpha-sialidase</fullName>
    </recommendedName>
</protein>
<dbReference type="SUPFAM" id="SSF110296">
    <property type="entry name" value="Oligoxyloglucan reducing end-specific cellobiohydrolase"/>
    <property type="match status" value="1"/>
</dbReference>
<organism evidence="1 2">
    <name type="scientific">Paratissierella segnis</name>
    <dbReference type="NCBI Taxonomy" id="2763679"/>
    <lineage>
        <taxon>Bacteria</taxon>
        <taxon>Bacillati</taxon>
        <taxon>Bacillota</taxon>
        <taxon>Tissierellia</taxon>
        <taxon>Tissierellales</taxon>
        <taxon>Tissierellaceae</taxon>
        <taxon>Paratissierella</taxon>
    </lineage>
</organism>
<proteinExistence type="predicted"/>
<keyword evidence="2" id="KW-1185">Reference proteome</keyword>
<gene>
    <name evidence="1" type="ORF">H8707_10140</name>
</gene>
<reference evidence="1" key="1">
    <citation type="submission" date="2020-08" db="EMBL/GenBank/DDBJ databases">
        <title>Genome public.</title>
        <authorList>
            <person name="Liu C."/>
            <person name="Sun Q."/>
        </authorList>
    </citation>
    <scope>NUCLEOTIDE SEQUENCE</scope>
    <source>
        <strain evidence="1">BX21</strain>
    </source>
</reference>